<dbReference type="GO" id="GO:0008299">
    <property type="term" value="P:isoprenoid biosynthetic process"/>
    <property type="evidence" value="ECO:0007669"/>
    <property type="project" value="UniProtKB-ARBA"/>
</dbReference>
<evidence type="ECO:0000313" key="5">
    <source>
        <dbReference type="EMBL" id="KAI6781733.1"/>
    </source>
</evidence>
<dbReference type="RefSeq" id="XP_051362589.1">
    <property type="nucleotide sequence ID" value="XM_051506197.1"/>
</dbReference>
<dbReference type="PANTHER" id="PTHR35201:SF4">
    <property type="entry name" value="BETA-PINACENE SYNTHASE-RELATED"/>
    <property type="match status" value="1"/>
</dbReference>
<dbReference type="Pfam" id="PF19086">
    <property type="entry name" value="Terpene_syn_C_2"/>
    <property type="match status" value="1"/>
</dbReference>
<dbReference type="SMR" id="A0A9P9Y229"/>
<dbReference type="Gene3D" id="1.10.600.10">
    <property type="entry name" value="Farnesyl Diphosphate Synthase"/>
    <property type="match status" value="1"/>
</dbReference>
<reference evidence="5" key="1">
    <citation type="journal article" date="2021" name="J Fungi (Basel)">
        <title>Genomic and Metabolomic Analyses of the Marine Fungus Emericellopsis cladophorae: Insights into Saltwater Adaptability Mechanisms and Its Biosynthetic Potential.</title>
        <authorList>
            <person name="Goncalves M.F.M."/>
            <person name="Hilario S."/>
            <person name="Van de Peer Y."/>
            <person name="Esteves A.C."/>
            <person name="Alves A."/>
        </authorList>
    </citation>
    <scope>NUCLEOTIDE SEQUENCE</scope>
    <source>
        <strain evidence="5">MUM 19.33</strain>
    </source>
</reference>
<reference evidence="5" key="2">
    <citation type="submission" date="2022-07" db="EMBL/GenBank/DDBJ databases">
        <authorList>
            <person name="Goncalves M.F.M."/>
            <person name="Hilario S."/>
            <person name="Van De Peer Y."/>
            <person name="Esteves A.C."/>
            <person name="Alves A."/>
        </authorList>
    </citation>
    <scope>NUCLEOTIDE SEQUENCE</scope>
    <source>
        <strain evidence="5">MUM 19.33</strain>
    </source>
</reference>
<dbReference type="GO" id="GO:0010333">
    <property type="term" value="F:terpene synthase activity"/>
    <property type="evidence" value="ECO:0007669"/>
    <property type="project" value="InterPro"/>
</dbReference>
<name>A0A9P9Y229_9HYPO</name>
<comment type="caution">
    <text evidence="5">The sequence shown here is derived from an EMBL/GenBank/DDBJ whole genome shotgun (WGS) entry which is preliminary data.</text>
</comment>
<dbReference type="AlphaFoldDB" id="A0A9P9Y229"/>
<keyword evidence="4" id="KW-0456">Lyase</keyword>
<dbReference type="SUPFAM" id="SSF48576">
    <property type="entry name" value="Terpenoid synthases"/>
    <property type="match status" value="1"/>
</dbReference>
<keyword evidence="3 4" id="KW-0460">Magnesium</keyword>
<dbReference type="SFLD" id="SFLDG01020">
    <property type="entry name" value="Terpene_Cyclase_Like_2"/>
    <property type="match status" value="1"/>
</dbReference>
<sequence>MSATSVQFAGNAATAAHFDNLLRLVNHKDETVNDAQHAQKERDRLIRLMRGARVRIPDLQATLGHWAQGVNPEIERLELDSQEALAKILHRPEDSGRLKKMNRSGVALFGASWWAYAPYEALLIATLLSIWLFVWDDESDSVEFSDLINDFERSCAFRRETMAYIEASMQKNRTFDLSTISTNPVVTNFRPVGETIAVHCNDRQIKTFLDELRFFITMSEEEQMYQMTPNIPTVEEYSNRRMGSSAVRVCLAITEYAFGITLPDEVMKDEDMENIWNETNIIISTTNDILSIKKEVAQDQVDTLVPLLADRLGSPQASIDCSSQIVEESVKRLDAASERLLARYAHDEKTRADLGKFIEGCQYACTANLNWSMVSGRYRLNLTTMKGGVWVTL</sequence>
<dbReference type="PANTHER" id="PTHR35201">
    <property type="entry name" value="TERPENE SYNTHASE"/>
    <property type="match status" value="1"/>
</dbReference>
<evidence type="ECO:0000313" key="6">
    <source>
        <dbReference type="Proteomes" id="UP001055219"/>
    </source>
</evidence>
<dbReference type="InterPro" id="IPR008949">
    <property type="entry name" value="Isoprenoid_synthase_dom_sf"/>
</dbReference>
<dbReference type="GeneID" id="75830490"/>
<dbReference type="EMBL" id="JAGIXG020000019">
    <property type="protein sequence ID" value="KAI6781733.1"/>
    <property type="molecule type" value="Genomic_DNA"/>
</dbReference>
<dbReference type="Proteomes" id="UP001055219">
    <property type="component" value="Unassembled WGS sequence"/>
</dbReference>
<proteinExistence type="inferred from homology"/>
<dbReference type="GO" id="GO:0046872">
    <property type="term" value="F:metal ion binding"/>
    <property type="evidence" value="ECO:0007669"/>
    <property type="project" value="UniProtKB-KW"/>
</dbReference>
<dbReference type="EC" id="4.2.3.-" evidence="4"/>
<dbReference type="InterPro" id="IPR034686">
    <property type="entry name" value="Terpene_cyclase-like_2"/>
</dbReference>
<accession>A0A9P9Y229</accession>
<evidence type="ECO:0000256" key="2">
    <source>
        <dbReference type="ARBA" id="ARBA00006333"/>
    </source>
</evidence>
<organism evidence="5 6">
    <name type="scientific">Emericellopsis cladophorae</name>
    <dbReference type="NCBI Taxonomy" id="2686198"/>
    <lineage>
        <taxon>Eukaryota</taxon>
        <taxon>Fungi</taxon>
        <taxon>Dikarya</taxon>
        <taxon>Ascomycota</taxon>
        <taxon>Pezizomycotina</taxon>
        <taxon>Sordariomycetes</taxon>
        <taxon>Hypocreomycetidae</taxon>
        <taxon>Hypocreales</taxon>
        <taxon>Bionectriaceae</taxon>
        <taxon>Emericellopsis</taxon>
    </lineage>
</organism>
<evidence type="ECO:0000256" key="4">
    <source>
        <dbReference type="RuleBase" id="RU366034"/>
    </source>
</evidence>
<gene>
    <name evidence="5" type="ORF">J7T54_003999</name>
</gene>
<comment type="cofactor">
    <cofactor evidence="1 4">
        <name>Mg(2+)</name>
        <dbReference type="ChEBI" id="CHEBI:18420"/>
    </cofactor>
</comment>
<dbReference type="OrthoDB" id="2861623at2759"/>
<evidence type="ECO:0000256" key="1">
    <source>
        <dbReference type="ARBA" id="ARBA00001946"/>
    </source>
</evidence>
<protein>
    <recommendedName>
        <fullName evidence="4">Terpene synthase</fullName>
        <ecNumber evidence="4">4.2.3.-</ecNumber>
    </recommendedName>
</protein>
<keyword evidence="4" id="KW-0479">Metal-binding</keyword>
<evidence type="ECO:0000256" key="3">
    <source>
        <dbReference type="ARBA" id="ARBA00022842"/>
    </source>
</evidence>
<keyword evidence="6" id="KW-1185">Reference proteome</keyword>
<dbReference type="SFLD" id="SFLDS00005">
    <property type="entry name" value="Isoprenoid_Synthase_Type_I"/>
    <property type="match status" value="1"/>
</dbReference>
<comment type="similarity">
    <text evidence="2 4">Belongs to the terpene synthase family.</text>
</comment>